<keyword evidence="1" id="KW-0812">Transmembrane</keyword>
<reference key="2">
    <citation type="submission" date="2011-03" db="EMBL/GenBank/DDBJ databases">
        <title>Complete genome sequence of the thermoacidophilic crenarchaeon Thermoproteus uzoniensis 768-20.</title>
        <authorList>
            <person name="Mardanov A.V."/>
            <person name="Gumerov V.M."/>
            <person name="Beletsky A.V."/>
            <person name="Prokofeva M.I."/>
            <person name="Bonch-Osmolovskaya E.A."/>
            <person name="Ravin N.V."/>
            <person name="Skryabin K.G."/>
        </authorList>
    </citation>
    <scope>NUCLEOTIDE SEQUENCE</scope>
    <source>
        <strain>768-20</strain>
    </source>
</reference>
<accession>F2L148</accession>
<keyword evidence="1" id="KW-1133">Transmembrane helix</keyword>
<dbReference type="EMBL" id="CP002590">
    <property type="protein sequence ID" value="AEA11597.1"/>
    <property type="molecule type" value="Genomic_DNA"/>
</dbReference>
<dbReference type="eggNOG" id="arCOG11748">
    <property type="taxonomic scope" value="Archaea"/>
</dbReference>
<proteinExistence type="predicted"/>
<name>F2L148_THEU7</name>
<evidence type="ECO:0000313" key="2">
    <source>
        <dbReference type="EMBL" id="AEA11597.1"/>
    </source>
</evidence>
<dbReference type="Proteomes" id="UP000008138">
    <property type="component" value="Chromosome"/>
</dbReference>
<dbReference type="STRING" id="999630.TUZN_0094"/>
<keyword evidence="1" id="KW-0472">Membrane</keyword>
<keyword evidence="3" id="KW-1185">Reference proteome</keyword>
<dbReference type="HOGENOM" id="CLU_091581_0_0_2"/>
<evidence type="ECO:0000256" key="1">
    <source>
        <dbReference type="SAM" id="Phobius"/>
    </source>
</evidence>
<evidence type="ECO:0000313" key="3">
    <source>
        <dbReference type="Proteomes" id="UP000008138"/>
    </source>
</evidence>
<organism evidence="2 3">
    <name type="scientific">Thermoproteus uzoniensis (strain 768-20)</name>
    <dbReference type="NCBI Taxonomy" id="999630"/>
    <lineage>
        <taxon>Archaea</taxon>
        <taxon>Thermoproteota</taxon>
        <taxon>Thermoprotei</taxon>
        <taxon>Thermoproteales</taxon>
        <taxon>Thermoproteaceae</taxon>
        <taxon>Thermoproteus</taxon>
    </lineage>
</organism>
<protein>
    <submittedName>
        <fullName evidence="2">Uncharacterized protein</fullName>
    </submittedName>
</protein>
<dbReference type="AlphaFoldDB" id="F2L148"/>
<gene>
    <name evidence="2" type="ordered locus">TUZN_0094</name>
</gene>
<reference evidence="2 3" key="1">
    <citation type="journal article" date="2011" name="J. Bacteriol.">
        <title>Complete genome sequence of the thermoacidophilic crenarchaeon Thermoproteus uzoniensis 768-20.</title>
        <authorList>
            <person name="Mardanov A.V."/>
            <person name="Gumerov V.M."/>
            <person name="Beletsky A.V."/>
            <person name="Prokofeva M.I."/>
            <person name="Bonch-Osmolovskaya E.A."/>
            <person name="Ravin N.V."/>
            <person name="Skryabin K.G."/>
        </authorList>
    </citation>
    <scope>NUCLEOTIDE SEQUENCE [LARGE SCALE GENOMIC DNA]</scope>
    <source>
        <strain evidence="2 3">768-20</strain>
    </source>
</reference>
<sequence length="216" mass="23812">MIQKKYTYIVVAIILSITVVAALTVTAIPQKAPIWRPPVGNATFVLTCPLAGNGSVLALAGRCSNGNVTVVKLILNGSGMWINYTVNGIPFAPYALGGSWRRLAVPVSEARWLYMKTPLSKYRDVYVLFDMDDVRASGGSIEGNFSVIYSAYAISSTVFLLDNKTLLVVVTTRAVGLHKPIKLPVSEHIKQYTWRLYNETRLAHEQAIVDVLQRLK</sequence>
<dbReference type="KEGG" id="tuz:TUZN_0094"/>
<dbReference type="GeneID" id="10359646"/>
<dbReference type="RefSeq" id="WP_013678933.1">
    <property type="nucleotide sequence ID" value="NC_015315.1"/>
</dbReference>
<feature type="transmembrane region" description="Helical" evidence="1">
    <location>
        <begin position="6"/>
        <end position="28"/>
    </location>
</feature>